<accession>A0A2S8G8R2</accession>
<evidence type="ECO:0008006" key="3">
    <source>
        <dbReference type="Google" id="ProtNLM"/>
    </source>
</evidence>
<reference evidence="1 2" key="1">
    <citation type="submission" date="2018-02" db="EMBL/GenBank/DDBJ databases">
        <title>Comparative genomes isolates from brazilian mangrove.</title>
        <authorList>
            <person name="Araujo J.E."/>
            <person name="Taketani R.G."/>
            <person name="Silva M.C.P."/>
            <person name="Loureco M.V."/>
            <person name="Andreote F.D."/>
        </authorList>
    </citation>
    <scope>NUCLEOTIDE SEQUENCE [LARGE SCALE GENOMIC DNA]</scope>
    <source>
        <strain evidence="1 2">NAP PRIS-MGV</strain>
    </source>
</reference>
<dbReference type="AlphaFoldDB" id="A0A2S8G8R2"/>
<dbReference type="SUPFAM" id="SSF101898">
    <property type="entry name" value="NHL repeat"/>
    <property type="match status" value="1"/>
</dbReference>
<evidence type="ECO:0000313" key="2">
    <source>
        <dbReference type="Proteomes" id="UP000239388"/>
    </source>
</evidence>
<dbReference type="InterPro" id="IPR011042">
    <property type="entry name" value="6-blade_b-propeller_TolB-like"/>
</dbReference>
<dbReference type="Proteomes" id="UP000239388">
    <property type="component" value="Unassembled WGS sequence"/>
</dbReference>
<dbReference type="Gene3D" id="2.120.10.30">
    <property type="entry name" value="TolB, C-terminal domain"/>
    <property type="match status" value="1"/>
</dbReference>
<protein>
    <recommendedName>
        <fullName evidence="3">SMP-30/Gluconolactonase/LRE-like region domain-containing protein</fullName>
    </recommendedName>
</protein>
<organism evidence="1 2">
    <name type="scientific">Blastopirellula marina</name>
    <dbReference type="NCBI Taxonomy" id="124"/>
    <lineage>
        <taxon>Bacteria</taxon>
        <taxon>Pseudomonadati</taxon>
        <taxon>Planctomycetota</taxon>
        <taxon>Planctomycetia</taxon>
        <taxon>Pirellulales</taxon>
        <taxon>Pirellulaceae</taxon>
        <taxon>Blastopirellula</taxon>
    </lineage>
</organism>
<gene>
    <name evidence="1" type="ORF">C5Y98_04515</name>
</gene>
<proteinExistence type="predicted"/>
<comment type="caution">
    <text evidence="1">The sequence shown here is derived from an EMBL/GenBank/DDBJ whole genome shotgun (WGS) entry which is preliminary data.</text>
</comment>
<dbReference type="EMBL" id="PUIB01000007">
    <property type="protein sequence ID" value="PQO40846.1"/>
    <property type="molecule type" value="Genomic_DNA"/>
</dbReference>
<name>A0A2S8G8R2_9BACT</name>
<evidence type="ECO:0000313" key="1">
    <source>
        <dbReference type="EMBL" id="PQO40846.1"/>
    </source>
</evidence>
<sequence>MEIIALRGKLYGINRIFSRERGPRMFRRFVLPLFFALLLAVSANAEIKPEVILEGLKCPTGVAVQPETGIVYVSESAASQIIRVVDGKAEVVVKEFPQDEYGKGPTYLMGPLGLAFMDKNHLVVGDGSQKDGEEVVRVYHIDEIGDGGVKADMGKKTNPLKPSDDVPGEGNFYGVAIDQEAIYVTSNGDDKKGWIARCPLEMDGLGELARFIPTKDVVQVDAPAAIAISPRREIVVGQMGEINDAKDSLLTFYDQKSKKLLLSLPTDLHDIVGLAYSPKTGRLYAVDYSWADPKQGGLYRLDATRRDGKQAINATKLLDLDQPTAMAFNADGELYITEFANGDGKAEGKDPATGKLLKIAEGL</sequence>